<evidence type="ECO:0000259" key="9">
    <source>
        <dbReference type="PROSITE" id="PS50002"/>
    </source>
</evidence>
<evidence type="ECO:0000256" key="5">
    <source>
        <dbReference type="ARBA" id="ARBA00022658"/>
    </source>
</evidence>
<dbReference type="RefSeq" id="XP_013202014.1">
    <property type="nucleotide sequence ID" value="XM_013346560.2"/>
</dbReference>
<dbReference type="InterPro" id="IPR046773">
    <property type="entry name" value="DOCKER_Lobe_C"/>
</dbReference>
<dbReference type="Pfam" id="PF14429">
    <property type="entry name" value="DOCK-C2"/>
    <property type="match status" value="1"/>
</dbReference>
<keyword evidence="5" id="KW-0344">Guanine-nucleotide releasing factor</keyword>
<feature type="compositionally biased region" description="Low complexity" evidence="8">
    <location>
        <begin position="1915"/>
        <end position="1937"/>
    </location>
</feature>
<dbReference type="InterPro" id="IPR043162">
    <property type="entry name" value="DOCK_C_lobe_C"/>
</dbReference>
<gene>
    <name evidence="13" type="primary">Dock3</name>
</gene>
<evidence type="ECO:0000256" key="4">
    <source>
        <dbReference type="ARBA" id="ARBA00022553"/>
    </source>
</evidence>
<dbReference type="Proteomes" id="UP000694915">
    <property type="component" value="Chromosome 5"/>
</dbReference>
<dbReference type="PANTHER" id="PTHR45653">
    <property type="entry name" value="DEDICATOR OF CYTOKINESIS"/>
    <property type="match status" value="1"/>
</dbReference>
<evidence type="ECO:0000313" key="13">
    <source>
        <dbReference type="RefSeq" id="XP_013202014.1"/>
    </source>
</evidence>
<dbReference type="CDD" id="cd11704">
    <property type="entry name" value="DHR2_DOCK3"/>
    <property type="match status" value="1"/>
</dbReference>
<comment type="similarity">
    <text evidence="7">Belongs to the DOCK family.</text>
</comment>
<dbReference type="Gene3D" id="2.60.40.150">
    <property type="entry name" value="C2 domain"/>
    <property type="match status" value="1"/>
</dbReference>
<reference evidence="13" key="1">
    <citation type="submission" date="2025-08" db="UniProtKB">
        <authorList>
            <consortium name="RefSeq"/>
        </authorList>
    </citation>
    <scope>IDENTIFICATION</scope>
</reference>
<dbReference type="SUPFAM" id="SSF50044">
    <property type="entry name" value="SH3-domain"/>
    <property type="match status" value="1"/>
</dbReference>
<dbReference type="CDD" id="cd12048">
    <property type="entry name" value="SH3_DOCK3_B"/>
    <property type="match status" value="1"/>
</dbReference>
<feature type="compositionally biased region" description="Low complexity" evidence="8">
    <location>
        <begin position="1734"/>
        <end position="1754"/>
    </location>
</feature>
<dbReference type="InterPro" id="IPR016024">
    <property type="entry name" value="ARM-type_fold"/>
</dbReference>
<dbReference type="PANTHER" id="PTHR45653:SF4">
    <property type="entry name" value="DEDICATOR OF CYTOKINESIS PROTEIN 3"/>
    <property type="match status" value="1"/>
</dbReference>
<proteinExistence type="inferred from homology"/>
<name>A0ABM1AHK3_MICOH</name>
<dbReference type="InterPro" id="IPR046770">
    <property type="entry name" value="DOCKER_Lobe_B"/>
</dbReference>
<dbReference type="InterPro" id="IPR032376">
    <property type="entry name" value="DOCK_N"/>
</dbReference>
<accession>A0ABM1AHK3</accession>
<evidence type="ECO:0000259" key="10">
    <source>
        <dbReference type="PROSITE" id="PS51650"/>
    </source>
</evidence>
<dbReference type="InterPro" id="IPR027357">
    <property type="entry name" value="DOCKER_dom"/>
</dbReference>
<dbReference type="Gene3D" id="1.25.40.410">
    <property type="match status" value="1"/>
</dbReference>
<dbReference type="GeneID" id="101995044"/>
<dbReference type="InterPro" id="IPR026800">
    <property type="entry name" value="DHR2_DOCK3"/>
</dbReference>
<keyword evidence="4" id="KW-0597">Phosphoprotein</keyword>
<dbReference type="InterPro" id="IPR037811">
    <property type="entry name" value="C2_Dock-B"/>
</dbReference>
<dbReference type="InterPro" id="IPR056372">
    <property type="entry name" value="TPR_DOCK"/>
</dbReference>
<dbReference type="Pfam" id="PF20421">
    <property type="entry name" value="DHR-2_Lobe_C"/>
    <property type="match status" value="1"/>
</dbReference>
<feature type="compositionally biased region" description="Basic and acidic residues" evidence="8">
    <location>
        <begin position="2049"/>
        <end position="2065"/>
    </location>
</feature>
<dbReference type="PROSITE" id="PS51651">
    <property type="entry name" value="DOCKER"/>
    <property type="match status" value="1"/>
</dbReference>
<feature type="domain" description="DOCKER" evidence="11">
    <location>
        <begin position="1228"/>
        <end position="1635"/>
    </location>
</feature>
<dbReference type="InterPro" id="IPR042455">
    <property type="entry name" value="DOCK_N_sub1"/>
</dbReference>
<dbReference type="InterPro" id="IPR027007">
    <property type="entry name" value="C2_DOCK-type_domain"/>
</dbReference>
<sequence>MWTPTEEEKYGVVICSFRGSVPQGLVLEIGETVQILEKCEGWYRGVSTKKPNVKGIFPANYIHLKKAIVSNRGQYETVVPLEDSIVTEVTATLQEWASLWKQLYVKHKVDLFYKLRHVMNELIDLRRQLLSGHLTQDQVREVKRHITVRLDWGNEHLGLDLVPRKDFEVVDSDQISVSDLYKMHLSSRQSVQQSTSQVDTMRPRHGESCRMPVPHHFFFSLKSFTYNTIGEDTDVFFSLYDMREGKQISERFLVRLNKNGGPRNPEKIERMCALFTDLSSKDMKRDLYIVAHVIRIGRMLLNDSKKGPAHLHYRRPYGCAVLSILDVLQSLTELKEEKDFVLKVYTCNNESEWTQIHENIIRKSSTKYSAPSASHGLIISLQLFRGDMEQIRRENPMIFNRGLAITRKLGFPDVIMPGDIRNDLYLTLEKGDFERGGKSVQKNIEVTMYVLYADGEILKDCISLGSGEPNRSSYHSFVLYHSNSPRWGEIIKLPIPIDRFRGSHLRFEFRHCSTKDKGEKKLFGFAFSPLMRDDGTTLSDDIHELYVYKCDENSTFNNHALYLGLPCCKEDYNGCPNIPSSLIFQRSTKESFFISTQLSSTKLTQNVDLLALLKWKAFPDRIMDILGRLRHVSGEEIVKFLQDILDTLFVILDDNTEKYGLLVFQSLVFIINLLRDIKYFHFRPVMDTYIQKHFAGALAYKELIRCLKWYMDCSAELIRQDHIQEAMRALEYLFKFIVQSRILYSRATCGMEEEQFRSSIQELFQSIRFVLSLDSRNSETLLFTQAALLNSFPTIFDELLQMFTVQEVAEFVRGTLGSMPSTVHIGQSMDVVKLQSIARTVDSRLFSFSESRRILLPVVLHHIHLHLRQQKELLICSGILGSIFSIVKTSSLEADVMEEVEMMVESLLDVLLQTLLTIMSKSHAQEAVRGQRCPQCTAEITGEYVSCLLSLLRQMCDTHYQHLLDNFQSKDELKEFLLKIFCVFRNLMKMSVFPRDWMVMRLLTSNIIVTTVQYLSSALHKTFTETDFDFKVWNSYFSLAVLFINQPSLQLEIITSAKRKKILDKYGDMRVMMAYELFSMWQNLGEHKIHFIPGMIGPFLGVTLVPQPEVRNIMIPIFHDMMDWEQRKNGNFKQVEAELIDKLDSMVSEGKGDESYRELFSLLTQLFGPYPSLLEKVEQETWRETGISFVTSVTRLMERLLDYRDCMKGEETENKKIGCTVTLMNFYKSEINKEEMYIRYIHKLCDMHLQAENYTEAAFTLLLYCELLQWEDRPLREFLHYPSQTEWQRKEGLCRKIIHYFNKGKSWEFGIPLCRELACQYESLYDYQSLSWIRKMEASYYDNIIEQQRLEPEFFRVGFYGRKFPFFLRNKEYVCRGHDYERLEAFQQRMLSEFPQAVAMQHPNHPDDAILQCDAQYLQIYAVTPIPDYVDVLHMDRVPDRVKSFYRVNNVRKFRYDRPFHKGPKDKENEFKSLWIERTTLTLTHSLPGISRWFEVERRELVEVSPLENAIQVVENKNQELRALISQYQHKQVHGNINLLSMCLNGVIDAAVNGGIARYQEAFFDKDYISKHPGDAEKIAQLKELMQEQVHVLGVGLAVHEKFVHPEMRPLHKKLIDQFQMMRASLYHEFPGLDKLSPACSGTSTPRGNVLASHSPMSPENIKMTHRHSPMNLMGTGRHSSSSLSSHASSEAGNMVMMGDSSMGEAPEDLYHHMQLAYHNPRYQGSVTNVSVLSSSQASPSSSSLSSTHSAPSQMITSAPSSTRDKYRHAREMMLLLPAHRDRPSSAMYPAAILENGQPPNFQRALFQQVVGACKPCSDPNLSMAEKAVPAAPSSWSLDSGAQEAQPFLSALMGHILAPPVPPRSLLHGHYSLHFDAFHHPLGDAPPALPARTLRKSPLHPIPASPTSPQSGLDGSNSTLSGSASSGVSSLSESNFGHSSEAPPRTDTMDSMPSQAWNGDEDLEPPYLPVHYSLSESAVLDSIKSQPCRSHSAPGCVIPQDPMDPPALPPKPYHPRLPALEHEEGVLLREEAERPRGLHRKASLPPGSTKEEQARMAWEHGRGEQ</sequence>
<dbReference type="InterPro" id="IPR035892">
    <property type="entry name" value="C2_domain_sf"/>
</dbReference>
<feature type="compositionally biased region" description="Pro residues" evidence="8">
    <location>
        <begin position="2002"/>
        <end position="2012"/>
    </location>
</feature>
<feature type="compositionally biased region" description="Basic and acidic residues" evidence="8">
    <location>
        <begin position="2019"/>
        <end position="2036"/>
    </location>
</feature>
<protein>
    <submittedName>
        <fullName evidence="13">Dedicator of cytokinesis protein 3 isoform X2</fullName>
    </submittedName>
</protein>
<dbReference type="InterPro" id="IPR043161">
    <property type="entry name" value="DOCK_C_lobe_A"/>
</dbReference>
<dbReference type="Pfam" id="PF06920">
    <property type="entry name" value="DHR-2_Lobe_A"/>
    <property type="match status" value="1"/>
</dbReference>
<comment type="subcellular location">
    <subcellularLocation>
        <location evidence="1">Cytoplasm</location>
    </subcellularLocation>
</comment>
<evidence type="ECO:0000313" key="12">
    <source>
        <dbReference type="Proteomes" id="UP000694915"/>
    </source>
</evidence>
<dbReference type="Pfam" id="PF07653">
    <property type="entry name" value="SH3_2"/>
    <property type="match status" value="1"/>
</dbReference>
<evidence type="ECO:0000256" key="6">
    <source>
        <dbReference type="PROSITE-ProRule" id="PRU00192"/>
    </source>
</evidence>
<evidence type="ECO:0000256" key="3">
    <source>
        <dbReference type="ARBA" id="ARBA00022490"/>
    </source>
</evidence>
<dbReference type="CDD" id="cd08695">
    <property type="entry name" value="C2_Dock-B"/>
    <property type="match status" value="1"/>
</dbReference>
<dbReference type="Gene3D" id="1.20.58.740">
    <property type="match status" value="1"/>
</dbReference>
<dbReference type="InterPro" id="IPR046769">
    <property type="entry name" value="DOCKER_Lobe_A"/>
</dbReference>
<feature type="region of interest" description="Disordered" evidence="8">
    <location>
        <begin position="1985"/>
        <end position="2065"/>
    </location>
</feature>
<dbReference type="Pfam" id="PF16172">
    <property type="entry name" value="DOCK_N"/>
    <property type="match status" value="1"/>
</dbReference>
<dbReference type="SUPFAM" id="SSF48371">
    <property type="entry name" value="ARM repeat"/>
    <property type="match status" value="1"/>
</dbReference>
<evidence type="ECO:0000256" key="2">
    <source>
        <dbReference type="ARBA" id="ARBA00022443"/>
    </source>
</evidence>
<feature type="region of interest" description="Disordered" evidence="8">
    <location>
        <begin position="1886"/>
        <end position="1964"/>
    </location>
</feature>
<evidence type="ECO:0000259" key="11">
    <source>
        <dbReference type="PROSITE" id="PS51651"/>
    </source>
</evidence>
<evidence type="ECO:0000256" key="1">
    <source>
        <dbReference type="ARBA" id="ARBA00004496"/>
    </source>
</evidence>
<dbReference type="SMART" id="SM00326">
    <property type="entry name" value="SH3"/>
    <property type="match status" value="1"/>
</dbReference>
<dbReference type="Pfam" id="PF23554">
    <property type="entry name" value="TPR_DOCK"/>
    <property type="match status" value="1"/>
</dbReference>
<dbReference type="PROSITE" id="PS51650">
    <property type="entry name" value="C2_DOCK"/>
    <property type="match status" value="1"/>
</dbReference>
<dbReference type="Pfam" id="PF20422">
    <property type="entry name" value="DHR-2_Lobe_B"/>
    <property type="match status" value="1"/>
</dbReference>
<dbReference type="InterPro" id="IPR026791">
    <property type="entry name" value="DOCK"/>
</dbReference>
<evidence type="ECO:0000256" key="8">
    <source>
        <dbReference type="SAM" id="MobiDB-lite"/>
    </source>
</evidence>
<feature type="domain" description="C2 DOCK-type" evidence="10">
    <location>
        <begin position="421"/>
        <end position="599"/>
    </location>
</feature>
<dbReference type="PROSITE" id="PS50002">
    <property type="entry name" value="SH3"/>
    <property type="match status" value="1"/>
</dbReference>
<dbReference type="InterPro" id="IPR035767">
    <property type="entry name" value="DOCK3_SH3"/>
</dbReference>
<feature type="region of interest" description="Disordered" evidence="8">
    <location>
        <begin position="1734"/>
        <end position="1765"/>
    </location>
</feature>
<evidence type="ECO:0000256" key="7">
    <source>
        <dbReference type="PROSITE-ProRule" id="PRU00983"/>
    </source>
</evidence>
<organism evidence="12 13">
    <name type="scientific">Microtus ochrogaster</name>
    <name type="common">Prairie vole</name>
    <dbReference type="NCBI Taxonomy" id="79684"/>
    <lineage>
        <taxon>Eukaryota</taxon>
        <taxon>Metazoa</taxon>
        <taxon>Chordata</taxon>
        <taxon>Craniata</taxon>
        <taxon>Vertebrata</taxon>
        <taxon>Euteleostomi</taxon>
        <taxon>Mammalia</taxon>
        <taxon>Eutheria</taxon>
        <taxon>Euarchontoglires</taxon>
        <taxon>Glires</taxon>
        <taxon>Rodentia</taxon>
        <taxon>Myomorpha</taxon>
        <taxon>Muroidea</taxon>
        <taxon>Cricetidae</taxon>
        <taxon>Arvicolinae</taxon>
        <taxon>Microtus</taxon>
    </lineage>
</organism>
<keyword evidence="12" id="KW-1185">Reference proteome</keyword>
<keyword evidence="2 6" id="KW-0728">SH3 domain</keyword>
<dbReference type="InterPro" id="IPR001452">
    <property type="entry name" value="SH3_domain"/>
</dbReference>
<keyword evidence="3" id="KW-0963">Cytoplasm</keyword>
<dbReference type="Gene3D" id="2.30.30.40">
    <property type="entry name" value="SH3 Domains"/>
    <property type="match status" value="1"/>
</dbReference>
<dbReference type="InterPro" id="IPR036028">
    <property type="entry name" value="SH3-like_dom_sf"/>
</dbReference>
<dbReference type="Gene3D" id="1.20.1270.350">
    <property type="entry name" value="Dedicator of cytokinesis N-terminal subdomain"/>
    <property type="match status" value="1"/>
</dbReference>
<feature type="domain" description="SH3" evidence="9">
    <location>
        <begin position="6"/>
        <end position="67"/>
    </location>
</feature>